<dbReference type="GO" id="GO:0003677">
    <property type="term" value="F:DNA binding"/>
    <property type="evidence" value="ECO:0007669"/>
    <property type="project" value="UniProtKB-KW"/>
</dbReference>
<keyword evidence="1 7" id="KW-0678">Repressor</keyword>
<dbReference type="EMBL" id="QNBC01000002">
    <property type="protein sequence ID" value="RKX68161.1"/>
    <property type="molecule type" value="Genomic_DNA"/>
</dbReference>
<sequence length="155" mass="18752">MKCPYCGYGENKVIDSRPSKDGLSVRRRRECLRCRRRFTTYEYVEKTVIYVTKRDGKREEFNREKLKQSIEIACRKRPISGEEIEEMVNRIIREMFEIEGNEVKSVWLGEKVMKELKAIDHVAYIRFASVYRNFKDIDEFMKEFETIKRKESEQK</sequence>
<dbReference type="PROSITE" id="PS51161">
    <property type="entry name" value="ATP_CONE"/>
    <property type="match status" value="1"/>
</dbReference>
<keyword evidence="7" id="KW-0862">Zinc</keyword>
<dbReference type="InterPro" id="IPR005144">
    <property type="entry name" value="ATP-cone_dom"/>
</dbReference>
<evidence type="ECO:0000256" key="4">
    <source>
        <dbReference type="ARBA" id="ARBA00023015"/>
    </source>
</evidence>
<evidence type="ECO:0000313" key="9">
    <source>
        <dbReference type="EMBL" id="RKX68161.1"/>
    </source>
</evidence>
<evidence type="ECO:0000256" key="1">
    <source>
        <dbReference type="ARBA" id="ARBA00022491"/>
    </source>
</evidence>
<gene>
    <name evidence="7" type="primary">nrdR</name>
    <name evidence="9" type="ORF">DRP44_00350</name>
</gene>
<dbReference type="GO" id="GO:0005524">
    <property type="term" value="F:ATP binding"/>
    <property type="evidence" value="ECO:0007669"/>
    <property type="project" value="UniProtKB-UniRule"/>
</dbReference>
<evidence type="ECO:0000256" key="7">
    <source>
        <dbReference type="HAMAP-Rule" id="MF_00440"/>
    </source>
</evidence>
<dbReference type="Proteomes" id="UP000282321">
    <property type="component" value="Unassembled WGS sequence"/>
</dbReference>
<keyword evidence="3 7" id="KW-0067">ATP-binding</keyword>
<evidence type="ECO:0000256" key="5">
    <source>
        <dbReference type="ARBA" id="ARBA00023125"/>
    </source>
</evidence>
<evidence type="ECO:0000259" key="8">
    <source>
        <dbReference type="PROSITE" id="PS51161"/>
    </source>
</evidence>
<proteinExistence type="inferred from homology"/>
<name>A0A660SDU3_UNCT6</name>
<keyword evidence="2 7" id="KW-0547">Nucleotide-binding</keyword>
<dbReference type="HAMAP" id="MF_00440">
    <property type="entry name" value="NrdR"/>
    <property type="match status" value="1"/>
</dbReference>
<keyword evidence="7" id="KW-0863">Zinc-finger</keyword>
<dbReference type="GO" id="GO:0045892">
    <property type="term" value="P:negative regulation of DNA-templated transcription"/>
    <property type="evidence" value="ECO:0007669"/>
    <property type="project" value="UniProtKB-UniRule"/>
</dbReference>
<dbReference type="Pfam" id="PF03477">
    <property type="entry name" value="ATP-cone"/>
    <property type="match status" value="1"/>
</dbReference>
<evidence type="ECO:0000256" key="3">
    <source>
        <dbReference type="ARBA" id="ARBA00022840"/>
    </source>
</evidence>
<comment type="caution">
    <text evidence="9">The sequence shown here is derived from an EMBL/GenBank/DDBJ whole genome shotgun (WGS) entry which is preliminary data.</text>
</comment>
<dbReference type="GO" id="GO:0008270">
    <property type="term" value="F:zinc ion binding"/>
    <property type="evidence" value="ECO:0007669"/>
    <property type="project" value="UniProtKB-UniRule"/>
</dbReference>
<dbReference type="PANTHER" id="PTHR30455:SF2">
    <property type="entry name" value="TRANSCRIPTIONAL REPRESSOR NRDR"/>
    <property type="match status" value="1"/>
</dbReference>
<comment type="cofactor">
    <cofactor evidence="7">
        <name>Zn(2+)</name>
        <dbReference type="ChEBI" id="CHEBI:29105"/>
    </cofactor>
    <text evidence="7">Binds 1 zinc ion.</text>
</comment>
<evidence type="ECO:0000256" key="2">
    <source>
        <dbReference type="ARBA" id="ARBA00022741"/>
    </source>
</evidence>
<dbReference type="InterPro" id="IPR003796">
    <property type="entry name" value="RNR_NrdR-like"/>
</dbReference>
<keyword evidence="6 7" id="KW-0804">Transcription</keyword>
<evidence type="ECO:0000313" key="10">
    <source>
        <dbReference type="Proteomes" id="UP000282321"/>
    </source>
</evidence>
<protein>
    <recommendedName>
        <fullName evidence="7">Transcriptional repressor NrdR</fullName>
    </recommendedName>
</protein>
<comment type="function">
    <text evidence="7">Negatively regulates transcription of bacterial ribonucleotide reductase nrd genes and operons by binding to NrdR-boxes.</text>
</comment>
<evidence type="ECO:0000256" key="6">
    <source>
        <dbReference type="ARBA" id="ARBA00023163"/>
    </source>
</evidence>
<accession>A0A660SDU3</accession>
<dbReference type="PANTHER" id="PTHR30455">
    <property type="entry name" value="TRANSCRIPTIONAL REPRESSOR NRDR"/>
    <property type="match status" value="1"/>
</dbReference>
<comment type="similarity">
    <text evidence="7">Belongs to the NrdR family.</text>
</comment>
<organism evidence="9 10">
    <name type="scientific">candidate division TA06 bacterium</name>
    <dbReference type="NCBI Taxonomy" id="2250710"/>
    <lineage>
        <taxon>Bacteria</taxon>
        <taxon>Bacteria division TA06</taxon>
    </lineage>
</organism>
<keyword evidence="4 7" id="KW-0805">Transcription regulation</keyword>
<reference evidence="9 10" key="1">
    <citation type="submission" date="2018-06" db="EMBL/GenBank/DDBJ databases">
        <title>Extensive metabolic versatility and redundancy in microbially diverse, dynamic hydrothermal sediments.</title>
        <authorList>
            <person name="Dombrowski N."/>
            <person name="Teske A."/>
            <person name="Baker B.J."/>
        </authorList>
    </citation>
    <scope>NUCLEOTIDE SEQUENCE [LARGE SCALE GENOMIC DNA]</scope>
    <source>
        <strain evidence="9">B35_G9</strain>
    </source>
</reference>
<keyword evidence="5 7" id="KW-0238">DNA-binding</keyword>
<dbReference type="AlphaFoldDB" id="A0A660SDU3"/>
<feature type="domain" description="ATP-cone" evidence="8">
    <location>
        <begin position="49"/>
        <end position="139"/>
    </location>
</feature>
<dbReference type="InterPro" id="IPR055173">
    <property type="entry name" value="NrdR-like_N"/>
</dbReference>
<feature type="zinc finger region" evidence="7">
    <location>
        <begin position="3"/>
        <end position="34"/>
    </location>
</feature>
<dbReference type="NCBIfam" id="TIGR00244">
    <property type="entry name" value="transcriptional regulator NrdR"/>
    <property type="match status" value="1"/>
</dbReference>
<dbReference type="Pfam" id="PF22811">
    <property type="entry name" value="Zn_ribbon_NrdR"/>
    <property type="match status" value="1"/>
</dbReference>
<keyword evidence="7" id="KW-0479">Metal-binding</keyword>